<evidence type="ECO:0000259" key="4">
    <source>
        <dbReference type="PROSITE" id="PS50222"/>
    </source>
</evidence>
<dbReference type="SUPFAM" id="SSF47473">
    <property type="entry name" value="EF-hand"/>
    <property type="match status" value="1"/>
</dbReference>
<dbReference type="EMBL" id="GL349493">
    <property type="protein sequence ID" value="KNC54977.1"/>
    <property type="molecule type" value="Genomic_DNA"/>
</dbReference>
<evidence type="ECO:0000313" key="6">
    <source>
        <dbReference type="Proteomes" id="UP000054408"/>
    </source>
</evidence>
<keyword evidence="6" id="KW-1185">Reference proteome</keyword>
<dbReference type="GO" id="GO:0005509">
    <property type="term" value="F:calcium ion binding"/>
    <property type="evidence" value="ECO:0007669"/>
    <property type="project" value="InterPro"/>
</dbReference>
<proteinExistence type="predicted"/>
<keyword evidence="1" id="KW-0677">Repeat</keyword>
<accession>A0A0L0DRV7</accession>
<dbReference type="eggNOG" id="KOG0028">
    <property type="taxonomic scope" value="Eukaryota"/>
</dbReference>
<organism evidence="5 6">
    <name type="scientific">Thecamonas trahens ATCC 50062</name>
    <dbReference type="NCBI Taxonomy" id="461836"/>
    <lineage>
        <taxon>Eukaryota</taxon>
        <taxon>Apusozoa</taxon>
        <taxon>Apusomonadida</taxon>
        <taxon>Apusomonadidae</taxon>
        <taxon>Thecamonas</taxon>
    </lineage>
</organism>
<dbReference type="PANTHER" id="PTHR23049">
    <property type="entry name" value="MYOSIN REGULATORY LIGHT CHAIN 2"/>
    <property type="match status" value="1"/>
</dbReference>
<dbReference type="InterPro" id="IPR018247">
    <property type="entry name" value="EF_Hand_1_Ca_BS"/>
</dbReference>
<dbReference type="RefSeq" id="XP_013753423.1">
    <property type="nucleotide sequence ID" value="XM_013897969.1"/>
</dbReference>
<dbReference type="FunFam" id="1.10.238.10:FF:000178">
    <property type="entry name" value="Calmodulin-2 A"/>
    <property type="match status" value="1"/>
</dbReference>
<evidence type="ECO:0000256" key="1">
    <source>
        <dbReference type="ARBA" id="ARBA00022737"/>
    </source>
</evidence>
<protein>
    <submittedName>
        <fullName evidence="5">Centrin-1</fullName>
    </submittedName>
</protein>
<sequence length="291" mass="30967">MSANPPGAQAIQRMAAEVSATHASVTSSPMPSSLSAGSLAPTGRARERGAAAGTAGGASGSPGGAASVAGPSIGGNATGVSGSLGRRKKKRLPEFDDDTRADLAKAFAFLDHDGSGRIGPAELKIAFEALGKRPSQEELKKIVAHYGKREASLDFDQFVTIMREKMWEEDTDEDISRAYVLFNAPEPFLDTSVLFPPPPDQVRANSSTLDKLVESADGISFDDLARIAELVGEELTHEDLQEMMEEAFLAGGSSAQRRYVPLDDAGYPDLRITREMFEKVMREGARSFTGS</sequence>
<dbReference type="InterPro" id="IPR002048">
    <property type="entry name" value="EF_hand_dom"/>
</dbReference>
<dbReference type="InterPro" id="IPR050403">
    <property type="entry name" value="Myosin_RLC"/>
</dbReference>
<feature type="domain" description="EF-hand" evidence="4">
    <location>
        <begin position="98"/>
        <end position="133"/>
    </location>
</feature>
<dbReference type="OrthoDB" id="26525at2759"/>
<feature type="region of interest" description="Disordered" evidence="3">
    <location>
        <begin position="1"/>
        <end position="93"/>
    </location>
</feature>
<feature type="compositionally biased region" description="Gly residues" evidence="3">
    <location>
        <begin position="54"/>
        <end position="63"/>
    </location>
</feature>
<name>A0A0L0DRV7_THETB</name>
<dbReference type="GeneID" id="25568499"/>
<dbReference type="PROSITE" id="PS00018">
    <property type="entry name" value="EF_HAND_1"/>
    <property type="match status" value="1"/>
</dbReference>
<dbReference type="Proteomes" id="UP000054408">
    <property type="component" value="Unassembled WGS sequence"/>
</dbReference>
<dbReference type="GO" id="GO:0043226">
    <property type="term" value="C:organelle"/>
    <property type="evidence" value="ECO:0007669"/>
    <property type="project" value="UniProtKB-ARBA"/>
</dbReference>
<evidence type="ECO:0000256" key="3">
    <source>
        <dbReference type="SAM" id="MobiDB-lite"/>
    </source>
</evidence>
<evidence type="ECO:0000313" key="5">
    <source>
        <dbReference type="EMBL" id="KNC54977.1"/>
    </source>
</evidence>
<dbReference type="AlphaFoldDB" id="A0A0L0DRV7"/>
<keyword evidence="2" id="KW-0106">Calcium</keyword>
<gene>
    <name evidence="5" type="ORF">AMSG_10223</name>
</gene>
<dbReference type="Gene3D" id="1.10.238.10">
    <property type="entry name" value="EF-hand"/>
    <property type="match status" value="1"/>
</dbReference>
<feature type="compositionally biased region" description="Low complexity" evidence="3">
    <location>
        <begin position="23"/>
        <end position="43"/>
    </location>
</feature>
<reference evidence="5 6" key="1">
    <citation type="submission" date="2010-05" db="EMBL/GenBank/DDBJ databases">
        <title>The Genome Sequence of Thecamonas trahens ATCC 50062.</title>
        <authorList>
            <consortium name="The Broad Institute Genome Sequencing Platform"/>
            <person name="Russ C."/>
            <person name="Cuomo C."/>
            <person name="Shea T."/>
            <person name="Young S.K."/>
            <person name="Zeng Q."/>
            <person name="Koehrsen M."/>
            <person name="Haas B."/>
            <person name="Borodovsky M."/>
            <person name="Guigo R."/>
            <person name="Alvarado L."/>
            <person name="Berlin A."/>
            <person name="Bochicchio J."/>
            <person name="Borenstein D."/>
            <person name="Chapman S."/>
            <person name="Chen Z."/>
            <person name="Freedman E."/>
            <person name="Gellesch M."/>
            <person name="Goldberg J."/>
            <person name="Griggs A."/>
            <person name="Gujja S."/>
            <person name="Heilman E."/>
            <person name="Heiman D."/>
            <person name="Hepburn T."/>
            <person name="Howarth C."/>
            <person name="Jen D."/>
            <person name="Larson L."/>
            <person name="Mehta T."/>
            <person name="Park D."/>
            <person name="Pearson M."/>
            <person name="Roberts A."/>
            <person name="Saif S."/>
            <person name="Shenoy N."/>
            <person name="Sisk P."/>
            <person name="Stolte C."/>
            <person name="Sykes S."/>
            <person name="Thomson T."/>
            <person name="Walk T."/>
            <person name="White J."/>
            <person name="Yandava C."/>
            <person name="Burger G."/>
            <person name="Gray M.W."/>
            <person name="Holland P.W.H."/>
            <person name="King N."/>
            <person name="Lang F.B.F."/>
            <person name="Roger A.J."/>
            <person name="Ruiz-Trillo I."/>
            <person name="Lander E."/>
            <person name="Nusbaum C."/>
        </authorList>
    </citation>
    <scope>NUCLEOTIDE SEQUENCE [LARGE SCALE GENOMIC DNA]</scope>
    <source>
        <strain evidence="5 6">ATCC 50062</strain>
    </source>
</reference>
<evidence type="ECO:0000256" key="2">
    <source>
        <dbReference type="ARBA" id="ARBA00022837"/>
    </source>
</evidence>
<dbReference type="STRING" id="461836.A0A0L0DRV7"/>
<dbReference type="CDD" id="cd00051">
    <property type="entry name" value="EFh"/>
    <property type="match status" value="1"/>
</dbReference>
<dbReference type="PROSITE" id="PS50222">
    <property type="entry name" value="EF_HAND_2"/>
    <property type="match status" value="1"/>
</dbReference>
<dbReference type="InterPro" id="IPR011992">
    <property type="entry name" value="EF-hand-dom_pair"/>
</dbReference>